<evidence type="ECO:0000313" key="4">
    <source>
        <dbReference type="Proteomes" id="UP000185612"/>
    </source>
</evidence>
<dbReference type="InterPro" id="IPR006047">
    <property type="entry name" value="GH13_cat_dom"/>
</dbReference>
<dbReference type="Pfam" id="PF00128">
    <property type="entry name" value="Alpha-amylase"/>
    <property type="match status" value="1"/>
</dbReference>
<name>A0A1Q5PWR5_9ACTO</name>
<dbReference type="InterPro" id="IPR017853">
    <property type="entry name" value="GH"/>
</dbReference>
<proteinExistence type="inferred from homology"/>
<dbReference type="GO" id="GO:0004556">
    <property type="term" value="F:alpha-amylase activity"/>
    <property type="evidence" value="ECO:0007669"/>
    <property type="project" value="TreeGrafter"/>
</dbReference>
<reference evidence="4" key="1">
    <citation type="submission" date="2016-12" db="EMBL/GenBank/DDBJ databases">
        <authorList>
            <person name="Meng X."/>
        </authorList>
    </citation>
    <scope>NUCLEOTIDE SEQUENCE [LARGE SCALE GENOMIC DNA]</scope>
    <source>
        <strain evidence="4">DSM 20732</strain>
    </source>
</reference>
<dbReference type="Gene3D" id="3.90.400.10">
    <property type="entry name" value="Oligo-1,6-glucosidase, Domain 2"/>
    <property type="match status" value="1"/>
</dbReference>
<feature type="domain" description="Glycosyl hydrolase family 13 catalytic" evidence="2">
    <location>
        <begin position="15"/>
        <end position="433"/>
    </location>
</feature>
<dbReference type="FunCoup" id="A0A1Q5PWR5">
    <property type="interactions" value="25"/>
</dbReference>
<dbReference type="STRING" id="52770.BSZ40_03700"/>
<organism evidence="3 4">
    <name type="scientific">Buchananella hordeovulneris</name>
    <dbReference type="NCBI Taxonomy" id="52770"/>
    <lineage>
        <taxon>Bacteria</taxon>
        <taxon>Bacillati</taxon>
        <taxon>Actinomycetota</taxon>
        <taxon>Actinomycetes</taxon>
        <taxon>Actinomycetales</taxon>
        <taxon>Actinomycetaceae</taxon>
        <taxon>Buchananella</taxon>
    </lineage>
</organism>
<dbReference type="SMART" id="SM00642">
    <property type="entry name" value="Aamy"/>
    <property type="match status" value="1"/>
</dbReference>
<dbReference type="Proteomes" id="UP000185612">
    <property type="component" value="Unassembled WGS sequence"/>
</dbReference>
<dbReference type="AlphaFoldDB" id="A0A1Q5PWR5"/>
<sequence>MASKTEWWRDAVVYQVYPRSFKDANGDGIGDLPGIISQLDHFPHLGVDALWLSPFYPSPQLDAGYDVANYRDVDPLFGSLADADALIAGAHARGLKVVIDLVPNHTSHDHPWFRSALAAGPGSPERERYYFRPGKNGGTQPPNDWRSVFGGSAWTRVRDRADAPGSPWQDDDEWYLNLFDSSQPDLNWANPEVGDEFESILRFWLERGVDGFRVDVAHALVKNPALPDWDGQASMVDGTEGTKYTCDSPMWDQDGVHDIYRRWRRVLDEYEGDRMLVAEAWVEPLARLADYVRADEMHQAFNFSFLVCEFTPAALRADITKSLAANDAVGAPTTWVLSNHDVMRHATRMGLDREYYGANPNGIEAGMPQPDAALGLQKARAATLLMLALPGGAYVYQGEEFGLPDHTELPRSVRQDPAFFRTAGAELGRDGCRVPLPWDSTAPGLGFSPTGQTWLPQPPVYAQLARDKQVGEPDSTYEMYRTALATRRALRLGRGHLEWLETGPESLAFVNHAGDADLLCFTTFAAPSTLPDGWTVLAQSGPLAAGELPPYTTVWARRDA</sequence>
<evidence type="ECO:0000256" key="1">
    <source>
        <dbReference type="ARBA" id="ARBA00008061"/>
    </source>
</evidence>
<gene>
    <name evidence="3" type="ORF">BSZ40_03700</name>
</gene>
<accession>A0A1Q5PWR5</accession>
<dbReference type="RefSeq" id="WP_073823461.1">
    <property type="nucleotide sequence ID" value="NZ_MQVS01000003.1"/>
</dbReference>
<comment type="caution">
    <text evidence="3">The sequence shown here is derived from an EMBL/GenBank/DDBJ whole genome shotgun (WGS) entry which is preliminary data.</text>
</comment>
<evidence type="ECO:0000313" key="3">
    <source>
        <dbReference type="EMBL" id="OKL52041.1"/>
    </source>
</evidence>
<dbReference type="PANTHER" id="PTHR10357">
    <property type="entry name" value="ALPHA-AMYLASE FAMILY MEMBER"/>
    <property type="match status" value="1"/>
</dbReference>
<dbReference type="SUPFAM" id="SSF51445">
    <property type="entry name" value="(Trans)glycosidases"/>
    <property type="match status" value="1"/>
</dbReference>
<dbReference type="GO" id="GO:0009313">
    <property type="term" value="P:oligosaccharide catabolic process"/>
    <property type="evidence" value="ECO:0007669"/>
    <property type="project" value="TreeGrafter"/>
</dbReference>
<keyword evidence="4" id="KW-1185">Reference proteome</keyword>
<dbReference type="InterPro" id="IPR045857">
    <property type="entry name" value="O16G_dom_2"/>
</dbReference>
<evidence type="ECO:0000259" key="2">
    <source>
        <dbReference type="SMART" id="SM00642"/>
    </source>
</evidence>
<dbReference type="PANTHER" id="PTHR10357:SF179">
    <property type="entry name" value="NEUTRAL AND BASIC AMINO ACID TRANSPORT PROTEIN RBAT"/>
    <property type="match status" value="1"/>
</dbReference>
<comment type="similarity">
    <text evidence="1">Belongs to the glycosyl hydrolase 13 family.</text>
</comment>
<dbReference type="OrthoDB" id="9043248at2"/>
<dbReference type="Gene3D" id="3.20.20.80">
    <property type="entry name" value="Glycosidases"/>
    <property type="match status" value="1"/>
</dbReference>
<dbReference type="CDD" id="cd11332">
    <property type="entry name" value="AmyAc_OligoGlu_TS"/>
    <property type="match status" value="1"/>
</dbReference>
<dbReference type="EMBL" id="MQVS01000003">
    <property type="protein sequence ID" value="OKL52041.1"/>
    <property type="molecule type" value="Genomic_DNA"/>
</dbReference>
<protein>
    <submittedName>
        <fullName evidence="3">Alpha-amylase</fullName>
    </submittedName>
</protein>